<evidence type="ECO:0000313" key="4">
    <source>
        <dbReference type="EMBL" id="GMT18265.1"/>
    </source>
</evidence>
<evidence type="ECO:0000256" key="1">
    <source>
        <dbReference type="ARBA" id="ARBA00006596"/>
    </source>
</evidence>
<keyword evidence="5" id="KW-1185">Reference proteome</keyword>
<evidence type="ECO:0000313" key="5">
    <source>
        <dbReference type="Proteomes" id="UP001432322"/>
    </source>
</evidence>
<organism evidence="4 5">
    <name type="scientific">Pristionchus fissidentatus</name>
    <dbReference type="NCBI Taxonomy" id="1538716"/>
    <lineage>
        <taxon>Eukaryota</taxon>
        <taxon>Metazoa</taxon>
        <taxon>Ecdysozoa</taxon>
        <taxon>Nematoda</taxon>
        <taxon>Chromadorea</taxon>
        <taxon>Rhabditida</taxon>
        <taxon>Rhabditina</taxon>
        <taxon>Diplogasteromorpha</taxon>
        <taxon>Diplogasteroidea</taxon>
        <taxon>Neodiplogasteridae</taxon>
        <taxon>Pristionchus</taxon>
    </lineage>
</organism>
<dbReference type="Gene3D" id="3.40.950.10">
    <property type="entry name" value="Fe-only Hydrogenase (Larger Subunit), Chain L, domain 3"/>
    <property type="match status" value="1"/>
</dbReference>
<dbReference type="Gene3D" id="3.40.50.1780">
    <property type="match status" value="1"/>
</dbReference>
<dbReference type="Pfam" id="PF02906">
    <property type="entry name" value="Fe_hyd_lg_C"/>
    <property type="match status" value="1"/>
</dbReference>
<comment type="function">
    <text evidence="2">Component of the cytosolic iron-sulfur (Fe/S) protein assembly machinery. Required for maturation of extramitochondrial Fe/S proteins.</text>
</comment>
<dbReference type="InterPro" id="IPR004108">
    <property type="entry name" value="Fe_hydrogenase_lsu_C"/>
</dbReference>
<evidence type="ECO:0000259" key="3">
    <source>
        <dbReference type="Pfam" id="PF02906"/>
    </source>
</evidence>
<dbReference type="SUPFAM" id="SSF53920">
    <property type="entry name" value="Fe-only hydrogenase"/>
    <property type="match status" value="1"/>
</dbReference>
<dbReference type="EMBL" id="BTSY01000003">
    <property type="protein sequence ID" value="GMT18265.1"/>
    <property type="molecule type" value="Genomic_DNA"/>
</dbReference>
<feature type="domain" description="Iron hydrogenase large subunit C-terminal" evidence="3">
    <location>
        <begin position="101"/>
        <end position="412"/>
    </location>
</feature>
<dbReference type="Proteomes" id="UP001432322">
    <property type="component" value="Unassembled WGS sequence"/>
</dbReference>
<sequence>MSAGGFSGVVRLSNVSDYIAPSQACIIPLKTTAEKPAEEEQSLVSTHTKKPKSDKPAVKLSISLADCLACAGCVTSAETVLIEEQSVQRAMEGLRASRFGVVTVSPSSLASICTARGWSVQQAAATLTRYFRAKGARLVLDASLVQSLALHECSQEMLERREEREKGGVHRPLLVSACPGFVCYAEKSHGALLLPLMSRVKSHQGISGLLVKEYLPRLIAAAPNGVSLQSTDVYHVAVMPCFDRKLEASRPENTTADGAKHVDCVLGTAELNEALSAFLEESDGEGEMEVDEEQDDMVKRLPEEISGFMRGCLSGLAGNLSGGYTEYGIDRWRSSKGDEVRVEETKASSNLDVIRVFSTKEGEEDAKPFVAARIYGFRNIQNMVRKLKTGKKELEYDLVEVMACPSGCANGGGQIRAATTQERNRVTEEVERLYSNLPRQSTVQSIVEFRASLSDDQMKMDLKDVGATVNPNLAW</sequence>
<accession>A0AAV5VI17</accession>
<gene>
    <name evidence="4" type="ORF">PFISCL1PPCAC_9562</name>
</gene>
<dbReference type="PANTHER" id="PTHR11615">
    <property type="entry name" value="NITRATE, FORMATE, IRON DEHYDROGENASE"/>
    <property type="match status" value="1"/>
</dbReference>
<name>A0AAV5VI17_9BILA</name>
<evidence type="ECO:0000256" key="2">
    <source>
        <dbReference type="ARBA" id="ARBA00025700"/>
    </source>
</evidence>
<comment type="similarity">
    <text evidence="1">Belongs to the NARF family.</text>
</comment>
<reference evidence="4" key="1">
    <citation type="submission" date="2023-10" db="EMBL/GenBank/DDBJ databases">
        <title>Genome assembly of Pristionchus species.</title>
        <authorList>
            <person name="Yoshida K."/>
            <person name="Sommer R.J."/>
        </authorList>
    </citation>
    <scope>NUCLEOTIDE SEQUENCE</scope>
    <source>
        <strain evidence="4">RS5133</strain>
    </source>
</reference>
<proteinExistence type="inferred from homology"/>
<protein>
    <recommendedName>
        <fullName evidence="3">Iron hydrogenase large subunit C-terminal domain-containing protein</fullName>
    </recommendedName>
</protein>
<dbReference type="InterPro" id="IPR009016">
    <property type="entry name" value="Fe_hydrogenase"/>
</dbReference>
<comment type="caution">
    <text evidence="4">The sequence shown here is derived from an EMBL/GenBank/DDBJ whole genome shotgun (WGS) entry which is preliminary data.</text>
</comment>
<dbReference type="InterPro" id="IPR050340">
    <property type="entry name" value="Cytosolic_Fe-S_CAF"/>
</dbReference>
<dbReference type="AlphaFoldDB" id="A0AAV5VI17"/>